<evidence type="ECO:0000256" key="2">
    <source>
        <dbReference type="ARBA" id="ARBA00022801"/>
    </source>
</evidence>
<dbReference type="Pfam" id="PF13361">
    <property type="entry name" value="UvrD_C"/>
    <property type="match status" value="1"/>
</dbReference>
<dbReference type="InterPro" id="IPR014017">
    <property type="entry name" value="DNA_helicase_UvrD-like_C"/>
</dbReference>
<keyword evidence="4" id="KW-0067">ATP-binding</keyword>
<evidence type="ECO:0000313" key="7">
    <source>
        <dbReference type="Proteomes" id="UP000009256"/>
    </source>
</evidence>
<evidence type="ECO:0000256" key="3">
    <source>
        <dbReference type="ARBA" id="ARBA00022806"/>
    </source>
</evidence>
<keyword evidence="1" id="KW-0547">Nucleotide-binding</keyword>
<organism evidence="6 7">
    <name type="scientific">Caldicellulosiruptor acetigenus (strain ATCC 700853 / DSM 12137 / I77R1B)</name>
    <name type="common">Caldicellulosiruptor kristjanssonii</name>
    <dbReference type="NCBI Taxonomy" id="632335"/>
    <lineage>
        <taxon>Bacteria</taxon>
        <taxon>Bacillati</taxon>
        <taxon>Bacillota</taxon>
        <taxon>Bacillota incertae sedis</taxon>
        <taxon>Caldicellulosiruptorales</taxon>
        <taxon>Caldicellulosiruptoraceae</taxon>
        <taxon>Caldicellulosiruptor</taxon>
    </lineage>
</organism>
<protein>
    <recommendedName>
        <fullName evidence="5">UvrD-like helicase C-terminal domain-containing protein</fullName>
    </recommendedName>
</protein>
<proteinExistence type="predicted"/>
<dbReference type="EMBL" id="CP002326">
    <property type="protein sequence ID" value="ADQ39866.1"/>
    <property type="molecule type" value="Genomic_DNA"/>
</dbReference>
<evidence type="ECO:0000313" key="6">
    <source>
        <dbReference type="EMBL" id="ADQ39866.1"/>
    </source>
</evidence>
<dbReference type="Gene3D" id="1.10.486.10">
    <property type="entry name" value="PCRA, domain 4"/>
    <property type="match status" value="1"/>
</dbReference>
<keyword evidence="2" id="KW-0378">Hydrolase</keyword>
<keyword evidence="3" id="KW-0347">Helicase</keyword>
<evidence type="ECO:0000259" key="5">
    <source>
        <dbReference type="Pfam" id="PF13361"/>
    </source>
</evidence>
<reference evidence="6 7" key="2">
    <citation type="journal article" date="2011" name="J. Bacteriol.">
        <title>Complete genome sequences for the anaerobic, extremely thermophilic plant biomass-degrading bacteria Caldicellulosiruptor hydrothermalis, Caldicellulosiruptor kristjanssonii, Caldicellulosiruptor kronotskyensis, Caldicellulosiruptor owensenis, and Caldicellulosiruptor lactoaceticus.</title>
        <authorList>
            <person name="Blumer-Schuette S.E."/>
            <person name="Ozdemir I."/>
            <person name="Mistry D."/>
            <person name="Lucas S."/>
            <person name="Lapidus A."/>
            <person name="Cheng J.F."/>
            <person name="Goodwin L.A."/>
            <person name="Pitluck S."/>
            <person name="Land M.L."/>
            <person name="Hauser L.J."/>
            <person name="Woyke T."/>
            <person name="Mikhailova N."/>
            <person name="Pati A."/>
            <person name="Kyrpides N.C."/>
            <person name="Ivanova N."/>
            <person name="Detter J.C."/>
            <person name="Walston-Davenport K."/>
            <person name="Han S."/>
            <person name="Adams M.W."/>
            <person name="Kelly R.M."/>
        </authorList>
    </citation>
    <scope>NUCLEOTIDE SEQUENCE [LARGE SCALE GENOMIC DNA]</scope>
    <source>
        <strain evidence="7">ATCC 700853 / DSM 12137 / I77R1B</strain>
    </source>
</reference>
<dbReference type="GO" id="GO:0016787">
    <property type="term" value="F:hydrolase activity"/>
    <property type="evidence" value="ECO:0007669"/>
    <property type="project" value="UniProtKB-KW"/>
</dbReference>
<dbReference type="GO" id="GO:0004386">
    <property type="term" value="F:helicase activity"/>
    <property type="evidence" value="ECO:0007669"/>
    <property type="project" value="UniProtKB-KW"/>
</dbReference>
<evidence type="ECO:0000256" key="4">
    <source>
        <dbReference type="ARBA" id="ARBA00022840"/>
    </source>
</evidence>
<dbReference type="KEGG" id="cki:Calkr_0305"/>
<keyword evidence="7" id="KW-1185">Reference proteome</keyword>
<sequence>MKKAYLLQKLNLSVLDDAKPNELVILPRRFVINKLKERLVEKNGVLFDTDIFTFDDLITPAKNEVLKRRKIITREQEVLVVFNLLKSIFKGKKSFENVLTYEFTSQVIYLLNLMFLESKEYSQKDLAAFENYNFLKVLFQRYKEYLDQNNLVNFSYLQDLAIKLFEEDKLEFKKYSAAKIAFFTDFRCDQKRILKLIAEEITGIEVFMPFFDDIEICTETAKFLESLGFDIVFSTNKEHSSANLNLTSCQLKVYSYPNIILEINSLVKEIKKDISDKKIDFDKIAVVVPSVERYKDALVQTFSEEMLPVNLSCQKSLIEFGFIRFVLNLLEFLGGEFDKQNFERIISHRFLNKENADFEVLFTKIKEINILELEQIEFVLEELEFFANLYAFDNVIENLTKIRRIFNRLKRIKNEYDKLPKPFVSWLEKTKKVFEKLGITKEAEFVNDIEFVKAFYHLNEIFKKGQEDFEEFDSDFTFEEFLDIFKTILSQKMVDVSINILSGIDVLSIQDVLGADYQKVYLIGLSDDILPRSNSEGFLRNMRLKEELMLDEIKDFDYIFQKDLVHFRSILNSYDVYMSYPRYYQTQTNMSPFLELEGIEEVPVLKSYMPSDDKLTYREYKFVKNINTKDTEKTCDTSQVPEIFYIRDRELIELDSCPLKFAFKKFNIDEIEKEEKHFLSNLQLLFSCIQKMLLSKEPEEVLGFLISNIRYTHNEPVKKLAALDIIQISLEIVERMIEYGVKEFVPQNMKERVLVIKKMVEGIELQLFPNFVVKVGDEEILGFVKARRESKNEGIDKIWLATYIFELDKIAVIYLFENPRFVIYENTHVPLDKLNEQILNGIKEKIQKLSNIETYQKMQSFKNCMSCEYSHVCILF</sequence>
<dbReference type="RefSeq" id="WP_013431714.1">
    <property type="nucleotide sequence ID" value="NC_014721.1"/>
</dbReference>
<gene>
    <name evidence="6" type="ordered locus">Calkr_0305</name>
</gene>
<feature type="domain" description="UvrD-like helicase C-terminal" evidence="5">
    <location>
        <begin position="238"/>
        <end position="547"/>
    </location>
</feature>
<dbReference type="eggNOG" id="COG3857">
    <property type="taxonomic scope" value="Bacteria"/>
</dbReference>
<name>E4S818_CALA7</name>
<dbReference type="OrthoDB" id="1714144at2"/>
<evidence type="ECO:0000256" key="1">
    <source>
        <dbReference type="ARBA" id="ARBA00022741"/>
    </source>
</evidence>
<dbReference type="HOGENOM" id="CLU_328384_0_0_9"/>
<dbReference type="AlphaFoldDB" id="E4S818"/>
<reference key="1">
    <citation type="submission" date="2010-11" db="EMBL/GenBank/DDBJ databases">
        <title>Complete sequence of chromosome of Caldicellulosiruptor kristjanssonii 177R1B.</title>
        <authorList>
            <consortium name="US DOE Joint Genome Institute"/>
            <person name="Lucas S."/>
            <person name="Copeland A."/>
            <person name="Lapidus A."/>
            <person name="Cheng J.-F."/>
            <person name="Bruce D."/>
            <person name="Goodwin L."/>
            <person name="Pitluck S."/>
            <person name="Davenport K."/>
            <person name="Detter J.C."/>
            <person name="Han C."/>
            <person name="Tapia R."/>
            <person name="Land M."/>
            <person name="Hauser L."/>
            <person name="Jeffries C."/>
            <person name="Kyrpides N."/>
            <person name="Ivanova N."/>
            <person name="Mikhailova N."/>
            <person name="Blumer-Schuette S.E."/>
            <person name="Kelly R.M."/>
            <person name="Woyke T."/>
        </authorList>
    </citation>
    <scope>NUCLEOTIDE SEQUENCE</scope>
    <source>
        <strain>177R1B</strain>
    </source>
</reference>
<dbReference type="GO" id="GO:0005524">
    <property type="term" value="F:ATP binding"/>
    <property type="evidence" value="ECO:0007669"/>
    <property type="project" value="UniProtKB-KW"/>
</dbReference>
<dbReference type="STRING" id="632335.Calkr_0305"/>
<dbReference type="SUPFAM" id="SSF52540">
    <property type="entry name" value="P-loop containing nucleoside triphosphate hydrolases"/>
    <property type="match status" value="1"/>
</dbReference>
<dbReference type="InterPro" id="IPR027417">
    <property type="entry name" value="P-loop_NTPase"/>
</dbReference>
<dbReference type="Gene3D" id="3.40.50.300">
    <property type="entry name" value="P-loop containing nucleotide triphosphate hydrolases"/>
    <property type="match status" value="1"/>
</dbReference>
<accession>E4S818</accession>
<dbReference type="Proteomes" id="UP000009256">
    <property type="component" value="Chromosome"/>
</dbReference>